<protein>
    <recommendedName>
        <fullName evidence="4">Aminotransferase</fullName>
        <ecNumber evidence="4">2.6.1.-</ecNumber>
    </recommendedName>
</protein>
<proteinExistence type="inferred from homology"/>
<dbReference type="InterPro" id="IPR050881">
    <property type="entry name" value="LL-DAP_aminotransferase"/>
</dbReference>
<keyword evidence="3 4" id="KW-0808">Transferase</keyword>
<dbReference type="GO" id="GO:0008483">
    <property type="term" value="F:transaminase activity"/>
    <property type="evidence" value="ECO:0007669"/>
    <property type="project" value="UniProtKB-KW"/>
</dbReference>
<dbReference type="RefSeq" id="WP_309863433.1">
    <property type="nucleotide sequence ID" value="NZ_JAVDQG010000002.1"/>
</dbReference>
<evidence type="ECO:0000256" key="4">
    <source>
        <dbReference type="RuleBase" id="RU000481"/>
    </source>
</evidence>
<dbReference type="PANTHER" id="PTHR42832:SF3">
    <property type="entry name" value="L-GLUTAMINE--4-(METHYLSULFANYL)-2-OXOBUTANOATE AMINOTRANSFERASE"/>
    <property type="match status" value="1"/>
</dbReference>
<evidence type="ECO:0000313" key="6">
    <source>
        <dbReference type="EMBL" id="MDR6225159.1"/>
    </source>
</evidence>
<dbReference type="PROSITE" id="PS00105">
    <property type="entry name" value="AA_TRANSFER_CLASS_1"/>
    <property type="match status" value="1"/>
</dbReference>
<evidence type="ECO:0000259" key="5">
    <source>
        <dbReference type="Pfam" id="PF00155"/>
    </source>
</evidence>
<dbReference type="Proteomes" id="UP001185012">
    <property type="component" value="Unassembled WGS sequence"/>
</dbReference>
<dbReference type="CDD" id="cd00609">
    <property type="entry name" value="AAT_like"/>
    <property type="match status" value="1"/>
</dbReference>
<dbReference type="EMBL" id="JAVDQG010000002">
    <property type="protein sequence ID" value="MDR6225159.1"/>
    <property type="molecule type" value="Genomic_DNA"/>
</dbReference>
<evidence type="ECO:0000256" key="2">
    <source>
        <dbReference type="ARBA" id="ARBA00022576"/>
    </source>
</evidence>
<dbReference type="Pfam" id="PF00155">
    <property type="entry name" value="Aminotran_1_2"/>
    <property type="match status" value="1"/>
</dbReference>
<dbReference type="SUPFAM" id="SSF53383">
    <property type="entry name" value="PLP-dependent transferases"/>
    <property type="match status" value="1"/>
</dbReference>
<comment type="similarity">
    <text evidence="4">Belongs to the class-I pyridoxal-phosphate-dependent aminotransferase family.</text>
</comment>
<reference evidence="6 7" key="1">
    <citation type="submission" date="2023-07" db="EMBL/GenBank/DDBJ databases">
        <title>Genomic Encyclopedia of Type Strains, Phase IV (KMG-IV): sequencing the most valuable type-strain genomes for metagenomic binning, comparative biology and taxonomic classification.</title>
        <authorList>
            <person name="Goeker M."/>
        </authorList>
    </citation>
    <scope>NUCLEOTIDE SEQUENCE [LARGE SCALE GENOMIC DNA]</scope>
    <source>
        <strain evidence="6 7">DSM 45903</strain>
    </source>
</reference>
<organism evidence="6 7">
    <name type="scientific">Desmospora profundinema</name>
    <dbReference type="NCBI Taxonomy" id="1571184"/>
    <lineage>
        <taxon>Bacteria</taxon>
        <taxon>Bacillati</taxon>
        <taxon>Bacillota</taxon>
        <taxon>Bacilli</taxon>
        <taxon>Bacillales</taxon>
        <taxon>Thermoactinomycetaceae</taxon>
        <taxon>Desmospora</taxon>
    </lineage>
</organism>
<feature type="domain" description="Aminotransferase class I/classII large" evidence="5">
    <location>
        <begin position="34"/>
        <end position="382"/>
    </location>
</feature>
<evidence type="ECO:0000256" key="3">
    <source>
        <dbReference type="ARBA" id="ARBA00022679"/>
    </source>
</evidence>
<keyword evidence="2 4" id="KW-0032">Aminotransferase</keyword>
<evidence type="ECO:0000256" key="1">
    <source>
        <dbReference type="ARBA" id="ARBA00001933"/>
    </source>
</evidence>
<dbReference type="PANTHER" id="PTHR42832">
    <property type="entry name" value="AMINO ACID AMINOTRANSFERASE"/>
    <property type="match status" value="1"/>
</dbReference>
<dbReference type="Gene3D" id="3.40.640.10">
    <property type="entry name" value="Type I PLP-dependent aspartate aminotransferase-like (Major domain)"/>
    <property type="match status" value="1"/>
</dbReference>
<accession>A0ABU1ILX9</accession>
<sequence length="398" mass="44094">MNIEASQHIQRLKRGVFHELMDRKRQLASQGRSLIDLSVGSPDQPPPEFVKETIRHHAARDDAYGYTMGALPSFNHALATFYRKRYGVSLDPDAEFLQLIGSQDGLAHLATALINPGDTVLVPDPGYPIFEVGVHIAGGEPYPLPLRAENGFLPRLEEIPTEVADRAKMMVLNYPANPVTATADRMFLEEAVRFARHHEILLVQDFTYSELVFDGKDSVSLLSIPGAKEVAVEFNSLSKTFNMAGCRIGYMAGNAQVLRIMATMMSHTQYGIFLPIQKAVEAVLARGESFIAEQRKRYQHRRDALVEALADAGWNMSKPPATMYVWAPIPPGWSSVDFTFLLMEQTGVIVTPGSAFGREGEGYVRITLVQPEDTLREAASRIDTFLKTEQPTSGSSVK</sequence>
<comment type="cofactor">
    <cofactor evidence="1 4">
        <name>pyridoxal 5'-phosphate</name>
        <dbReference type="ChEBI" id="CHEBI:597326"/>
    </cofactor>
</comment>
<comment type="caution">
    <text evidence="6">The sequence shown here is derived from an EMBL/GenBank/DDBJ whole genome shotgun (WGS) entry which is preliminary data.</text>
</comment>
<dbReference type="Gene3D" id="3.90.1150.10">
    <property type="entry name" value="Aspartate Aminotransferase, domain 1"/>
    <property type="match status" value="1"/>
</dbReference>
<dbReference type="InterPro" id="IPR004839">
    <property type="entry name" value="Aminotransferase_I/II_large"/>
</dbReference>
<dbReference type="InterPro" id="IPR015422">
    <property type="entry name" value="PyrdxlP-dep_Trfase_small"/>
</dbReference>
<dbReference type="InterPro" id="IPR015424">
    <property type="entry name" value="PyrdxlP-dep_Trfase"/>
</dbReference>
<evidence type="ECO:0000313" key="7">
    <source>
        <dbReference type="Proteomes" id="UP001185012"/>
    </source>
</evidence>
<dbReference type="InterPro" id="IPR004838">
    <property type="entry name" value="NHTrfase_class1_PyrdxlP-BS"/>
</dbReference>
<dbReference type="EC" id="2.6.1.-" evidence="4"/>
<name>A0ABU1ILX9_9BACL</name>
<keyword evidence="7" id="KW-1185">Reference proteome</keyword>
<gene>
    <name evidence="6" type="ORF">JOE21_001150</name>
</gene>
<dbReference type="InterPro" id="IPR015421">
    <property type="entry name" value="PyrdxlP-dep_Trfase_major"/>
</dbReference>